<feature type="compositionally biased region" description="Polar residues" evidence="1">
    <location>
        <begin position="240"/>
        <end position="249"/>
    </location>
</feature>
<feature type="compositionally biased region" description="Polar residues" evidence="1">
    <location>
        <begin position="348"/>
        <end position="357"/>
    </location>
</feature>
<dbReference type="InterPro" id="IPR010736">
    <property type="entry name" value="SHIPPO-rpt"/>
</dbReference>
<dbReference type="PANTHER" id="PTHR40429">
    <property type="entry name" value="FLAGELLAR ASSOCIATED PROTEIN"/>
    <property type="match status" value="1"/>
</dbReference>
<protein>
    <submittedName>
        <fullName evidence="2">Uncharacterized protein</fullName>
    </submittedName>
</protein>
<accession>A0A3R7HLS4</accession>
<name>A0A3R7HLS4_9STRA</name>
<dbReference type="EMBL" id="MBAD02000906">
    <property type="protein sequence ID" value="RLN61349.1"/>
    <property type="molecule type" value="Genomic_DNA"/>
</dbReference>
<evidence type="ECO:0000313" key="3">
    <source>
        <dbReference type="Proteomes" id="UP000284657"/>
    </source>
</evidence>
<feature type="compositionally biased region" description="Basic and acidic residues" evidence="1">
    <location>
        <begin position="129"/>
        <end position="147"/>
    </location>
</feature>
<dbReference type="AlphaFoldDB" id="A0A3R7HLS4"/>
<feature type="compositionally biased region" description="Polar residues" evidence="1">
    <location>
        <begin position="119"/>
        <end position="128"/>
    </location>
</feature>
<dbReference type="Pfam" id="PF07004">
    <property type="entry name" value="SHIPPO-rpt"/>
    <property type="match status" value="10"/>
</dbReference>
<reference evidence="2 3" key="1">
    <citation type="submission" date="2018-07" db="EMBL/GenBank/DDBJ databases">
        <title>Genome sequencing of oomycete isolates from Chile give support for New Zealand origin for Phytophthora kernoviae and make available the first Nothophytophthora sp. genome.</title>
        <authorList>
            <person name="Studholme D.J."/>
            <person name="Sanfuentes E."/>
            <person name="Panda P."/>
            <person name="Hill R."/>
            <person name="Sambles C."/>
            <person name="Grant M."/>
            <person name="Williams N.M."/>
            <person name="Mcdougal R.L."/>
        </authorList>
    </citation>
    <scope>NUCLEOTIDE SEQUENCE [LARGE SCALE GENOMIC DNA]</scope>
    <source>
        <strain evidence="2">Chile7</strain>
    </source>
</reference>
<comment type="caution">
    <text evidence="2">The sequence shown here is derived from an EMBL/GenBank/DDBJ whole genome shotgun (WGS) entry which is preliminary data.</text>
</comment>
<organism evidence="2 3">
    <name type="scientific">Phytophthora kernoviae</name>
    <dbReference type="NCBI Taxonomy" id="325452"/>
    <lineage>
        <taxon>Eukaryota</taxon>
        <taxon>Sar</taxon>
        <taxon>Stramenopiles</taxon>
        <taxon>Oomycota</taxon>
        <taxon>Peronosporomycetes</taxon>
        <taxon>Peronosporales</taxon>
        <taxon>Peronosporaceae</taxon>
        <taxon>Phytophthora</taxon>
    </lineage>
</organism>
<gene>
    <name evidence="2" type="ORF">BBJ29_004528</name>
</gene>
<evidence type="ECO:0000256" key="1">
    <source>
        <dbReference type="SAM" id="MobiDB-lite"/>
    </source>
</evidence>
<dbReference type="PANTHER" id="PTHR40429:SF1">
    <property type="entry name" value="FLAGELLAR ASSOCIATED PROTEIN"/>
    <property type="match status" value="1"/>
</dbReference>
<sequence length="536" mass="55311">MQQAPSHTISGREKFGSAADLENSAKTPGPGNYNTDVINPRERAAPSYSLGKKWAQTDGDKKIPGPGAYDASSTIGHTVLSTHKSNTGASFSKVERKPLHTSGTADVGPGQYSVADESSGASYSFGTETRTKNDRSVVDGPRSHYYDPKSSVGAQVESLYRTAPKVSMGGRTKFGSMDTMGAPGSPTGHGGYTDPKSAIGGQIDSRKNTAPSATFGSGVRARPTTGAKSPGPGSYKIPSSMGQAPSHTISGREKFGSAADLENSAKTPGPAPKVSMGGRTKFGSMDTMGAPGSPTGHGGYTDPKSAIGGQIDSRKNTAPSATFGSGVRARPTTGAKSPGPGSYKIPSSMGQAPSHTISGREKFGSAADLENSAKTPGPGNYNTDVINPRERAAPSYSLGKKWAQTDGDKKIPGPGAYDASSTIGHTVLSTHKSNTGASFSKVERKPLHTSGTADVGPGQYSVVVEAVGRQTVSTVNSGASYSFGTESRTKNDRSVVDGPRSHYYDPKSSVGKQVESLYPTAPKATMAGRTKFSSHL</sequence>
<dbReference type="Proteomes" id="UP000284657">
    <property type="component" value="Unassembled WGS sequence"/>
</dbReference>
<feature type="region of interest" description="Disordered" evidence="1">
    <location>
        <begin position="1"/>
        <end position="418"/>
    </location>
</feature>
<proteinExistence type="predicted"/>
<feature type="region of interest" description="Disordered" evidence="1">
    <location>
        <begin position="482"/>
        <end position="511"/>
    </location>
</feature>
<evidence type="ECO:0000313" key="2">
    <source>
        <dbReference type="EMBL" id="RLN61349.1"/>
    </source>
</evidence>
<feature type="compositionally biased region" description="Polar residues" evidence="1">
    <location>
        <begin position="71"/>
        <end position="90"/>
    </location>
</feature>
<feature type="compositionally biased region" description="Basic and acidic residues" evidence="1">
    <location>
        <begin position="487"/>
        <end position="505"/>
    </location>
</feature>